<evidence type="ECO:0000256" key="3">
    <source>
        <dbReference type="ARBA" id="ARBA00024226"/>
    </source>
</evidence>
<dbReference type="VEuPathDB" id="FungiDB:BTJ68_00638"/>
<dbReference type="PANTHER" id="PTHR11699">
    <property type="entry name" value="ALDEHYDE DEHYDROGENASE-RELATED"/>
    <property type="match status" value="1"/>
</dbReference>
<dbReference type="SUPFAM" id="SSF53720">
    <property type="entry name" value="ALDH-like"/>
    <property type="match status" value="1"/>
</dbReference>
<dbReference type="FunFam" id="3.40.605.10:FF:000007">
    <property type="entry name" value="NAD/NADP-dependent betaine aldehyde dehydrogenase"/>
    <property type="match status" value="1"/>
</dbReference>
<dbReference type="Pfam" id="PF00171">
    <property type="entry name" value="Aldedh"/>
    <property type="match status" value="1"/>
</dbReference>
<dbReference type="STRING" id="1157616.A0A1Z5TU56"/>
<dbReference type="Proteomes" id="UP000194280">
    <property type="component" value="Unassembled WGS sequence"/>
</dbReference>
<dbReference type="InterPro" id="IPR016161">
    <property type="entry name" value="Ald_DH/histidinol_DH"/>
</dbReference>
<evidence type="ECO:0000313" key="8">
    <source>
        <dbReference type="EMBL" id="OTA39562.1"/>
    </source>
</evidence>
<proteinExistence type="inferred from homology"/>
<reference evidence="8 9" key="1">
    <citation type="submission" date="2017-01" db="EMBL/GenBank/DDBJ databases">
        <title>The recent genome duplication of the halophilic yeast Hortaea werneckii: insights from long-read sequencing.</title>
        <authorList>
            <person name="Sinha S."/>
            <person name="Flibotte S."/>
            <person name="Neira M."/>
            <person name="Lenassi M."/>
            <person name="Gostincar C."/>
            <person name="Stajich J.E."/>
            <person name="Nislow C.E."/>
        </authorList>
    </citation>
    <scope>NUCLEOTIDE SEQUENCE [LARGE SCALE GENOMIC DNA]</scope>
    <source>
        <strain evidence="8 9">EXF-2000</strain>
    </source>
</reference>
<evidence type="ECO:0000256" key="1">
    <source>
        <dbReference type="ARBA" id="ARBA00009986"/>
    </source>
</evidence>
<dbReference type="GO" id="GO:0004029">
    <property type="term" value="F:aldehyde dehydrogenase (NAD+) activity"/>
    <property type="evidence" value="ECO:0007669"/>
    <property type="project" value="UniProtKB-EC"/>
</dbReference>
<feature type="domain" description="Aldehyde dehydrogenase" evidence="7">
    <location>
        <begin position="35"/>
        <end position="492"/>
    </location>
</feature>
<name>A0A1Z5TU56_HORWE</name>
<keyword evidence="2 6" id="KW-0560">Oxidoreductase</keyword>
<dbReference type="EC" id="1.2.1.3" evidence="3"/>
<evidence type="ECO:0000259" key="7">
    <source>
        <dbReference type="Pfam" id="PF00171"/>
    </source>
</evidence>
<comment type="caution">
    <text evidence="8">The sequence shown here is derived from an EMBL/GenBank/DDBJ whole genome shotgun (WGS) entry which is preliminary data.</text>
</comment>
<dbReference type="PROSITE" id="PS00687">
    <property type="entry name" value="ALDEHYDE_DEHYDR_GLU"/>
    <property type="match status" value="1"/>
</dbReference>
<organism evidence="8 9">
    <name type="scientific">Hortaea werneckii EXF-2000</name>
    <dbReference type="NCBI Taxonomy" id="1157616"/>
    <lineage>
        <taxon>Eukaryota</taxon>
        <taxon>Fungi</taxon>
        <taxon>Dikarya</taxon>
        <taxon>Ascomycota</taxon>
        <taxon>Pezizomycotina</taxon>
        <taxon>Dothideomycetes</taxon>
        <taxon>Dothideomycetidae</taxon>
        <taxon>Mycosphaerellales</taxon>
        <taxon>Teratosphaeriaceae</taxon>
        <taxon>Hortaea</taxon>
    </lineage>
</organism>
<feature type="active site" evidence="5">
    <location>
        <position position="270"/>
    </location>
</feature>
<comment type="similarity">
    <text evidence="1 6">Belongs to the aldehyde dehydrogenase family.</text>
</comment>
<dbReference type="AlphaFoldDB" id="A0A1Z5TU56"/>
<dbReference type="InterPro" id="IPR016162">
    <property type="entry name" value="Ald_DH_N"/>
</dbReference>
<evidence type="ECO:0000313" key="9">
    <source>
        <dbReference type="Proteomes" id="UP000194280"/>
    </source>
</evidence>
<dbReference type="Gene3D" id="3.40.309.10">
    <property type="entry name" value="Aldehyde Dehydrogenase, Chain A, domain 2"/>
    <property type="match status" value="1"/>
</dbReference>
<dbReference type="OrthoDB" id="310895at2759"/>
<dbReference type="FunFam" id="3.40.309.10:FF:000012">
    <property type="entry name" value="Betaine aldehyde dehydrogenase"/>
    <property type="match status" value="1"/>
</dbReference>
<evidence type="ECO:0000256" key="6">
    <source>
        <dbReference type="RuleBase" id="RU003345"/>
    </source>
</evidence>
<keyword evidence="9" id="KW-1185">Reference proteome</keyword>
<dbReference type="InterPro" id="IPR015590">
    <property type="entry name" value="Aldehyde_DH_dom"/>
</dbReference>
<sequence length="499" mass="52852">MALPTITLDAGDGRTIKLPTGLFIDNRFVPSVCGETLDVKNAASRGSLGYISAAVAEDVDVAVASSSRAYQSKWRHVAAAGRRQLLLKLADLIERDLDDFAAIESNDVGQLYGTTKGMLGPMSVEWIRYFAGFADKMEGRSANWDDAGAPSGLSYTRREPYGVTAAIVPWNTPLMLTCWKIAPSIAAGNTLVIKPPELAPLSALKLAQLVIEAGFPPGVINIIPGLGSTAGNALAHHIDVRKIAFTGSTATGRMILEASARSNLKKVSLELGGKSPVIVFDDADFDQAVAWAAAGITAGEGQICAAGSRIYVQDTVYQKFLTAFSEKCKDAAFGNPLAAHTAKGPLISDDQREKVLGFINRAQAKGIPLLHGGNRVGNSNGVENTAFFDVPANAEIIEQEIFGPVAAISKFSTEDEVIQRSNDSNYGLSASVFTTNLSRAHRIAARLESGQVTVNGWGMLAPNMPFGGFKQSGFGRDGGAEALDDWTVVKAVKLVVPKL</sequence>
<gene>
    <name evidence="8" type="ORF">BTJ68_00638</name>
</gene>
<accession>A0A1Z5TU56</accession>
<dbReference type="InterPro" id="IPR016163">
    <property type="entry name" value="Ald_DH_C"/>
</dbReference>
<evidence type="ECO:0000256" key="4">
    <source>
        <dbReference type="ARBA" id="ARBA00049194"/>
    </source>
</evidence>
<dbReference type="FunFam" id="3.40.605.10:FF:000026">
    <property type="entry name" value="Aldehyde dehydrogenase, putative"/>
    <property type="match status" value="1"/>
</dbReference>
<comment type="catalytic activity">
    <reaction evidence="4">
        <text>an aldehyde + NAD(+) + H2O = a carboxylate + NADH + 2 H(+)</text>
        <dbReference type="Rhea" id="RHEA:16185"/>
        <dbReference type="ChEBI" id="CHEBI:15377"/>
        <dbReference type="ChEBI" id="CHEBI:15378"/>
        <dbReference type="ChEBI" id="CHEBI:17478"/>
        <dbReference type="ChEBI" id="CHEBI:29067"/>
        <dbReference type="ChEBI" id="CHEBI:57540"/>
        <dbReference type="ChEBI" id="CHEBI:57945"/>
        <dbReference type="EC" id="1.2.1.3"/>
    </reaction>
</comment>
<evidence type="ECO:0000256" key="5">
    <source>
        <dbReference type="PROSITE-ProRule" id="PRU10007"/>
    </source>
</evidence>
<dbReference type="Gene3D" id="3.40.605.10">
    <property type="entry name" value="Aldehyde Dehydrogenase, Chain A, domain 1"/>
    <property type="match status" value="1"/>
</dbReference>
<dbReference type="EMBL" id="MUNK01000003">
    <property type="protein sequence ID" value="OTA39562.1"/>
    <property type="molecule type" value="Genomic_DNA"/>
</dbReference>
<dbReference type="InterPro" id="IPR029510">
    <property type="entry name" value="Ald_DH_CS_GLU"/>
</dbReference>
<dbReference type="GO" id="GO:0046394">
    <property type="term" value="P:carboxylic acid biosynthetic process"/>
    <property type="evidence" value="ECO:0007669"/>
    <property type="project" value="UniProtKB-ARBA"/>
</dbReference>
<protein>
    <recommendedName>
        <fullName evidence="3">aldehyde dehydrogenase (NAD(+))</fullName>
        <ecNumber evidence="3">1.2.1.3</ecNumber>
    </recommendedName>
</protein>
<evidence type="ECO:0000256" key="2">
    <source>
        <dbReference type="ARBA" id="ARBA00023002"/>
    </source>
</evidence>
<dbReference type="InParanoid" id="A0A1Z5TU56"/>